<keyword evidence="2" id="KW-1185">Reference proteome</keyword>
<protein>
    <submittedName>
        <fullName evidence="1">Uncharacterized protein</fullName>
    </submittedName>
</protein>
<reference evidence="1" key="1">
    <citation type="submission" date="2021-03" db="EMBL/GenBank/DDBJ databases">
        <authorList>
            <person name="Tagirdzhanova G."/>
        </authorList>
    </citation>
    <scope>NUCLEOTIDE SEQUENCE</scope>
</reference>
<dbReference type="OrthoDB" id="62952at2759"/>
<dbReference type="PANTHER" id="PTHR42085:SF2">
    <property type="entry name" value="F-BOX DOMAIN-CONTAINING PROTEIN"/>
    <property type="match status" value="1"/>
</dbReference>
<name>A0A8H3J866_9LECA</name>
<dbReference type="PANTHER" id="PTHR42085">
    <property type="entry name" value="F-BOX DOMAIN-CONTAINING PROTEIN"/>
    <property type="match status" value="1"/>
</dbReference>
<organism evidence="1 2">
    <name type="scientific">Alectoria fallacina</name>
    <dbReference type="NCBI Taxonomy" id="1903189"/>
    <lineage>
        <taxon>Eukaryota</taxon>
        <taxon>Fungi</taxon>
        <taxon>Dikarya</taxon>
        <taxon>Ascomycota</taxon>
        <taxon>Pezizomycotina</taxon>
        <taxon>Lecanoromycetes</taxon>
        <taxon>OSLEUM clade</taxon>
        <taxon>Lecanoromycetidae</taxon>
        <taxon>Lecanorales</taxon>
        <taxon>Lecanorineae</taxon>
        <taxon>Parmeliaceae</taxon>
        <taxon>Alectoria</taxon>
    </lineage>
</organism>
<evidence type="ECO:0000313" key="1">
    <source>
        <dbReference type="EMBL" id="CAF9942429.1"/>
    </source>
</evidence>
<dbReference type="InterPro" id="IPR038883">
    <property type="entry name" value="AN11006-like"/>
</dbReference>
<accession>A0A8H3J866</accession>
<dbReference type="Proteomes" id="UP000664203">
    <property type="component" value="Unassembled WGS sequence"/>
</dbReference>
<gene>
    <name evidence="1" type="ORF">ALECFALPRED_009743</name>
</gene>
<evidence type="ECO:0000313" key="2">
    <source>
        <dbReference type="Proteomes" id="UP000664203"/>
    </source>
</evidence>
<sequence>MDNPSSMGSLYCLPTEVRMDIYRLVLPQQRRAILPISTLLHQRYEVESLVHPDTAIFQTSKAISGEAIDVFYSERVFKIDMWNLTQPLDTKYHVAHPGLSLIQNVHIRMDMMMYDELYEDDAEYEASVCRSIILGFGGLETPRNTLRLTLEIDGWSDLSVVKTIFFQDFATMTGFRNVIIESRPRFSVPSTKLTSWYEKKFEKAGKFGSNIVEELAPTLGPGVVEFRWPVSHVEFQPRAHLAGNAAGKRRGLP</sequence>
<dbReference type="EMBL" id="CAJPDR010000752">
    <property type="protein sequence ID" value="CAF9942429.1"/>
    <property type="molecule type" value="Genomic_DNA"/>
</dbReference>
<proteinExistence type="predicted"/>
<dbReference type="AlphaFoldDB" id="A0A8H3J866"/>
<comment type="caution">
    <text evidence="1">The sequence shown here is derived from an EMBL/GenBank/DDBJ whole genome shotgun (WGS) entry which is preliminary data.</text>
</comment>